<organism evidence="2 3">
    <name type="scientific">Donghicola tyrosinivorans</name>
    <dbReference type="NCBI Taxonomy" id="1652492"/>
    <lineage>
        <taxon>Bacteria</taxon>
        <taxon>Pseudomonadati</taxon>
        <taxon>Pseudomonadota</taxon>
        <taxon>Alphaproteobacteria</taxon>
        <taxon>Rhodobacterales</taxon>
        <taxon>Roseobacteraceae</taxon>
        <taxon>Donghicola</taxon>
    </lineage>
</organism>
<feature type="domain" description="YjiS-like" evidence="1">
    <location>
        <begin position="27"/>
        <end position="62"/>
    </location>
</feature>
<accession>A0A2T0WQ49</accession>
<dbReference type="AlphaFoldDB" id="A0A2T0WQ49"/>
<sequence>MATLDTTRDSFAARGMGARSHNVFAVLRAALIDWNDARKTRIALSALSDEMLDDLGLCRADIAGITGKTIRG</sequence>
<dbReference type="OrthoDB" id="8116725at2"/>
<dbReference type="Pfam" id="PF06568">
    <property type="entry name" value="YjiS-like"/>
    <property type="match status" value="1"/>
</dbReference>
<dbReference type="Proteomes" id="UP000238392">
    <property type="component" value="Unassembled WGS sequence"/>
</dbReference>
<gene>
    <name evidence="2" type="ORF">CLV74_107161</name>
</gene>
<dbReference type="EMBL" id="PVTQ01000007">
    <property type="protein sequence ID" value="PRY88819.1"/>
    <property type="molecule type" value="Genomic_DNA"/>
</dbReference>
<dbReference type="InterPro" id="IPR009506">
    <property type="entry name" value="YjiS-like"/>
</dbReference>
<protein>
    <submittedName>
        <fullName evidence="2">Uncharacterized protein YjiS (DUF1127 family)</fullName>
    </submittedName>
</protein>
<evidence type="ECO:0000313" key="2">
    <source>
        <dbReference type="EMBL" id="PRY88819.1"/>
    </source>
</evidence>
<dbReference type="RefSeq" id="WP_106265022.1">
    <property type="nucleotide sequence ID" value="NZ_PVTQ01000007.1"/>
</dbReference>
<proteinExistence type="predicted"/>
<keyword evidence="3" id="KW-1185">Reference proteome</keyword>
<evidence type="ECO:0000259" key="1">
    <source>
        <dbReference type="Pfam" id="PF06568"/>
    </source>
</evidence>
<evidence type="ECO:0000313" key="3">
    <source>
        <dbReference type="Proteomes" id="UP000238392"/>
    </source>
</evidence>
<name>A0A2T0WQ49_9RHOB</name>
<comment type="caution">
    <text evidence="2">The sequence shown here is derived from an EMBL/GenBank/DDBJ whole genome shotgun (WGS) entry which is preliminary data.</text>
</comment>
<reference evidence="2 3" key="1">
    <citation type="submission" date="2018-03" db="EMBL/GenBank/DDBJ databases">
        <title>Genomic Encyclopedia of Archaeal and Bacterial Type Strains, Phase II (KMG-II): from individual species to whole genera.</title>
        <authorList>
            <person name="Goeker M."/>
        </authorList>
    </citation>
    <scope>NUCLEOTIDE SEQUENCE [LARGE SCALE GENOMIC DNA]</scope>
    <source>
        <strain evidence="2 3">DSM 100212</strain>
    </source>
</reference>